<dbReference type="SUPFAM" id="SSF53254">
    <property type="entry name" value="Phosphoglycerate mutase-like"/>
    <property type="match status" value="1"/>
</dbReference>
<evidence type="ECO:0000313" key="16">
    <source>
        <dbReference type="Proteomes" id="UP000789570"/>
    </source>
</evidence>
<evidence type="ECO:0000256" key="14">
    <source>
        <dbReference type="SAM" id="SignalP"/>
    </source>
</evidence>
<evidence type="ECO:0000256" key="2">
    <source>
        <dbReference type="ARBA" id="ARBA00008422"/>
    </source>
</evidence>
<evidence type="ECO:0000256" key="13">
    <source>
        <dbReference type="ARBA" id="ARBA00043832"/>
    </source>
</evidence>
<keyword evidence="8" id="KW-0472">Membrane</keyword>
<evidence type="ECO:0000256" key="11">
    <source>
        <dbReference type="ARBA" id="ARBA00043671"/>
    </source>
</evidence>
<evidence type="ECO:0000256" key="9">
    <source>
        <dbReference type="ARBA" id="ARBA00031642"/>
    </source>
</evidence>
<feature type="signal peptide" evidence="14">
    <location>
        <begin position="1"/>
        <end position="25"/>
    </location>
</feature>
<dbReference type="CDD" id="cd07061">
    <property type="entry name" value="HP_HAP_like"/>
    <property type="match status" value="1"/>
</dbReference>
<keyword evidence="16" id="KW-1185">Reference proteome</keyword>
<evidence type="ECO:0000256" key="10">
    <source>
        <dbReference type="ARBA" id="ARBA00043668"/>
    </source>
</evidence>
<dbReference type="Proteomes" id="UP000789570">
    <property type="component" value="Unassembled WGS sequence"/>
</dbReference>
<comment type="similarity">
    <text evidence="2">Belongs to the histidine acid phosphatase family. MINPP1 subfamily.</text>
</comment>
<comment type="catalytic activity">
    <reaction evidence="11">
        <text>1D-myo-inositol 1,2,4,5,6-pentakisphosphate + H2O = 1D-myo-inositol 1,2,5,6-tetrakisphosphate + phosphate</text>
        <dbReference type="Rhea" id="RHEA:77115"/>
        <dbReference type="ChEBI" id="CHEBI:15377"/>
        <dbReference type="ChEBI" id="CHEBI:43474"/>
        <dbReference type="ChEBI" id="CHEBI:57798"/>
        <dbReference type="ChEBI" id="CHEBI:195535"/>
        <dbReference type="EC" id="3.1.3.62"/>
    </reaction>
    <physiologicalReaction direction="left-to-right" evidence="11">
        <dbReference type="Rhea" id="RHEA:77116"/>
    </physiologicalReaction>
</comment>
<dbReference type="Pfam" id="PF00328">
    <property type="entry name" value="His_Phos_2"/>
    <property type="match status" value="1"/>
</dbReference>
<comment type="catalytic activity">
    <reaction evidence="12">
        <text>1D-myo-inositol hexakisphosphate + H2O = 1D-myo-inositol 1,2,4,5,6-pentakisphosphate + phosphate</text>
        <dbReference type="Rhea" id="RHEA:16989"/>
        <dbReference type="ChEBI" id="CHEBI:15377"/>
        <dbReference type="ChEBI" id="CHEBI:43474"/>
        <dbReference type="ChEBI" id="CHEBI:57798"/>
        <dbReference type="ChEBI" id="CHEBI:58130"/>
        <dbReference type="EC" id="3.1.3.62"/>
    </reaction>
    <physiologicalReaction direction="left-to-right" evidence="12">
        <dbReference type="Rhea" id="RHEA:16990"/>
    </physiologicalReaction>
</comment>
<sequence length="234" mass="27030">MSSSYHVLCSALLFALFISYNPILCNRYKYTLDELINGHLFYLEPAKTAFNLDIKPISYPDKCELVQLHLNARHGSRHPDPFDIVAYDALEKIFANVHIAKEWYKNPFPARNVLQLIKRGELEPYYYGIQSRKRYAKFWKGVEYDPELIKFQSSDTSRAGASAMAFAEGLFNGKGPLDICKSQPVYISSFPRDHDYVLQLQIACPRWNRTVFNNPYLLEQMNIYGNKTLAPIAE</sequence>
<dbReference type="PANTHER" id="PTHR20963:SF8">
    <property type="entry name" value="MULTIPLE INOSITOL POLYPHOSPHATE PHOSPHATASE 1"/>
    <property type="match status" value="1"/>
</dbReference>
<dbReference type="InterPro" id="IPR000560">
    <property type="entry name" value="His_Pase_clade-2"/>
</dbReference>
<evidence type="ECO:0000256" key="8">
    <source>
        <dbReference type="ARBA" id="ARBA00023136"/>
    </source>
</evidence>
<dbReference type="EC" id="3.1.3.62" evidence="4"/>
<organism evidence="15 16">
    <name type="scientific">Funneliformis caledonium</name>
    <dbReference type="NCBI Taxonomy" id="1117310"/>
    <lineage>
        <taxon>Eukaryota</taxon>
        <taxon>Fungi</taxon>
        <taxon>Fungi incertae sedis</taxon>
        <taxon>Mucoromycota</taxon>
        <taxon>Glomeromycotina</taxon>
        <taxon>Glomeromycetes</taxon>
        <taxon>Glomerales</taxon>
        <taxon>Glomeraceae</taxon>
        <taxon>Funneliformis</taxon>
    </lineage>
</organism>
<evidence type="ECO:0000256" key="3">
    <source>
        <dbReference type="ARBA" id="ARBA00012976"/>
    </source>
</evidence>
<feature type="non-terminal residue" evidence="15">
    <location>
        <position position="234"/>
    </location>
</feature>
<evidence type="ECO:0000256" key="7">
    <source>
        <dbReference type="ARBA" id="ARBA00022801"/>
    </source>
</evidence>
<gene>
    <name evidence="15" type="ORF">FCALED_LOCUS14175</name>
</gene>
<dbReference type="OrthoDB" id="6509975at2759"/>
<dbReference type="AlphaFoldDB" id="A0A9N9NA54"/>
<dbReference type="GO" id="GO:0034417">
    <property type="term" value="F:bisphosphoglycerate 3-phosphatase activity"/>
    <property type="evidence" value="ECO:0007669"/>
    <property type="project" value="UniProtKB-EC"/>
</dbReference>
<dbReference type="GO" id="GO:0052745">
    <property type="term" value="F:inositol phosphate phosphatase activity"/>
    <property type="evidence" value="ECO:0007669"/>
    <property type="project" value="TreeGrafter"/>
</dbReference>
<evidence type="ECO:0000256" key="5">
    <source>
        <dbReference type="ARBA" id="ARBA00018097"/>
    </source>
</evidence>
<name>A0A9N9NA54_9GLOM</name>
<comment type="catalytic activity">
    <reaction evidence="10">
        <text>1D-myo-inositol 1,2,5,6-tetrakisphosphate + H2O = 1D-myo-inositol 1,2,6-trisphosphate + phosphate</text>
        <dbReference type="Rhea" id="RHEA:77119"/>
        <dbReference type="ChEBI" id="CHEBI:15377"/>
        <dbReference type="ChEBI" id="CHEBI:43474"/>
        <dbReference type="ChEBI" id="CHEBI:195535"/>
        <dbReference type="ChEBI" id="CHEBI:195537"/>
        <dbReference type="EC" id="3.1.3.62"/>
    </reaction>
    <physiologicalReaction direction="left-to-right" evidence="10">
        <dbReference type="Rhea" id="RHEA:77120"/>
    </physiologicalReaction>
</comment>
<dbReference type="Gene3D" id="3.40.50.1240">
    <property type="entry name" value="Phosphoglycerate mutase-like"/>
    <property type="match status" value="1"/>
</dbReference>
<keyword evidence="6 14" id="KW-0732">Signal</keyword>
<proteinExistence type="inferred from homology"/>
<evidence type="ECO:0000256" key="6">
    <source>
        <dbReference type="ARBA" id="ARBA00022729"/>
    </source>
</evidence>
<evidence type="ECO:0000256" key="4">
    <source>
        <dbReference type="ARBA" id="ARBA00013040"/>
    </source>
</evidence>
<dbReference type="PANTHER" id="PTHR20963">
    <property type="entry name" value="MULTIPLE INOSITOL POLYPHOSPHATE PHOSPHATASE-RELATED"/>
    <property type="match status" value="1"/>
</dbReference>
<evidence type="ECO:0000256" key="1">
    <source>
        <dbReference type="ARBA" id="ARBA00004370"/>
    </source>
</evidence>
<reference evidence="15" key="1">
    <citation type="submission" date="2021-06" db="EMBL/GenBank/DDBJ databases">
        <authorList>
            <person name="Kallberg Y."/>
            <person name="Tangrot J."/>
            <person name="Rosling A."/>
        </authorList>
    </citation>
    <scope>NUCLEOTIDE SEQUENCE</scope>
    <source>
        <strain evidence="15">UK204</strain>
    </source>
</reference>
<dbReference type="EC" id="3.1.3.80" evidence="3"/>
<dbReference type="GO" id="GO:0003993">
    <property type="term" value="F:acid phosphatase activity"/>
    <property type="evidence" value="ECO:0007669"/>
    <property type="project" value="TreeGrafter"/>
</dbReference>
<protein>
    <recommendedName>
        <fullName evidence="5">Multiple inositol polyphosphate phosphatase 1</fullName>
        <ecNumber evidence="4">3.1.3.62</ecNumber>
        <ecNumber evidence="3">3.1.3.80</ecNumber>
    </recommendedName>
    <alternativeName>
        <fullName evidence="9">2,3-bisphosphoglycerate 3-phosphatase</fullName>
    </alternativeName>
</protein>
<feature type="chain" id="PRO_5040152120" description="Multiple inositol polyphosphate phosphatase 1" evidence="14">
    <location>
        <begin position="26"/>
        <end position="234"/>
    </location>
</feature>
<dbReference type="EMBL" id="CAJVPQ010009557">
    <property type="protein sequence ID" value="CAG8716291.1"/>
    <property type="molecule type" value="Genomic_DNA"/>
</dbReference>
<keyword evidence="7" id="KW-0378">Hydrolase</keyword>
<accession>A0A9N9NA54</accession>
<dbReference type="InterPro" id="IPR029033">
    <property type="entry name" value="His_PPase_superfam"/>
</dbReference>
<dbReference type="GO" id="GO:0016020">
    <property type="term" value="C:membrane"/>
    <property type="evidence" value="ECO:0007669"/>
    <property type="project" value="UniProtKB-SubCell"/>
</dbReference>
<comment type="caution">
    <text evidence="15">The sequence shown here is derived from an EMBL/GenBank/DDBJ whole genome shotgun (WGS) entry which is preliminary data.</text>
</comment>
<comment type="subcellular location">
    <subcellularLocation>
        <location evidence="1">Membrane</location>
    </subcellularLocation>
</comment>
<evidence type="ECO:0000313" key="15">
    <source>
        <dbReference type="EMBL" id="CAG8716291.1"/>
    </source>
</evidence>
<evidence type="ECO:0000256" key="12">
    <source>
        <dbReference type="ARBA" id="ARBA00043691"/>
    </source>
</evidence>
<comment type="catalytic activity">
    <reaction evidence="13">
        <text>(2R)-2,3-bisphosphoglycerate + H2O = (2R)-2-phosphoglycerate + phosphate</text>
        <dbReference type="Rhea" id="RHEA:27381"/>
        <dbReference type="ChEBI" id="CHEBI:15377"/>
        <dbReference type="ChEBI" id="CHEBI:43474"/>
        <dbReference type="ChEBI" id="CHEBI:58248"/>
        <dbReference type="ChEBI" id="CHEBI:58289"/>
        <dbReference type="EC" id="3.1.3.80"/>
    </reaction>
    <physiologicalReaction direction="left-to-right" evidence="13">
        <dbReference type="Rhea" id="RHEA:27382"/>
    </physiologicalReaction>
</comment>